<reference evidence="2 3" key="1">
    <citation type="submission" date="2023-11" db="EMBL/GenBank/DDBJ databases">
        <title>Genome sequence of Microbacterium rhizosphaerae KACC 19337.</title>
        <authorList>
            <person name="Choi H."/>
            <person name="Kim S."/>
            <person name="Kim Y."/>
            <person name="Kwon S.-W."/>
            <person name="Heo J."/>
        </authorList>
    </citation>
    <scope>NUCLEOTIDE SEQUENCE [LARGE SCALE GENOMIC DNA]</scope>
    <source>
        <strain evidence="2 3">KACC 19337</strain>
    </source>
</reference>
<name>A0ABZ0SID3_9MICO</name>
<dbReference type="RefSeq" id="WP_320941814.1">
    <property type="nucleotide sequence ID" value="NZ_BAABEU010000001.1"/>
</dbReference>
<proteinExistence type="predicted"/>
<accession>A0ABZ0SID3</accession>
<keyword evidence="1" id="KW-0812">Transmembrane</keyword>
<feature type="transmembrane region" description="Helical" evidence="1">
    <location>
        <begin position="76"/>
        <end position="99"/>
    </location>
</feature>
<keyword evidence="3" id="KW-1185">Reference proteome</keyword>
<feature type="transmembrane region" description="Helical" evidence="1">
    <location>
        <begin position="176"/>
        <end position="197"/>
    </location>
</feature>
<evidence type="ECO:0000313" key="2">
    <source>
        <dbReference type="EMBL" id="WPR89097.1"/>
    </source>
</evidence>
<dbReference type="InterPro" id="IPR025495">
    <property type="entry name" value="DUF4386"/>
</dbReference>
<dbReference type="EMBL" id="CP139368">
    <property type="protein sequence ID" value="WPR89097.1"/>
    <property type="molecule type" value="Genomic_DNA"/>
</dbReference>
<feature type="transmembrane region" description="Helical" evidence="1">
    <location>
        <begin position="119"/>
        <end position="138"/>
    </location>
</feature>
<evidence type="ECO:0000313" key="3">
    <source>
        <dbReference type="Proteomes" id="UP001323798"/>
    </source>
</evidence>
<feature type="transmembrane region" description="Helical" evidence="1">
    <location>
        <begin position="145"/>
        <end position="170"/>
    </location>
</feature>
<keyword evidence="1" id="KW-1133">Transmembrane helix</keyword>
<feature type="transmembrane region" description="Helical" evidence="1">
    <location>
        <begin position="43"/>
        <end position="64"/>
    </location>
</feature>
<evidence type="ECO:0000256" key="1">
    <source>
        <dbReference type="SAM" id="Phobius"/>
    </source>
</evidence>
<keyword evidence="1" id="KW-0472">Membrane</keyword>
<protein>
    <submittedName>
        <fullName evidence="2">DUF4386 domain-containing protein</fullName>
    </submittedName>
</protein>
<dbReference type="Pfam" id="PF14329">
    <property type="entry name" value="DUF4386"/>
    <property type="match status" value="1"/>
</dbReference>
<organism evidence="2 3">
    <name type="scientific">Microbacterium rhizosphaerae</name>
    <dbReference type="NCBI Taxonomy" id="1678237"/>
    <lineage>
        <taxon>Bacteria</taxon>
        <taxon>Bacillati</taxon>
        <taxon>Actinomycetota</taxon>
        <taxon>Actinomycetes</taxon>
        <taxon>Micrococcales</taxon>
        <taxon>Microbacteriaceae</taxon>
        <taxon>Microbacterium</taxon>
    </lineage>
</organism>
<sequence length="218" mass="22719">MNHDRSLARTAGILYLVTFATSIPALALETPLLEHGVHPEFAIWGALLEIMLAFACVGTAVALLPITRRYSEPLAVGFVVSRTLEASLILVGVLCVMTLTSLRTAGVDAMSTLHGWTFLLGPGVMPAVNALLLGTVVLRARLVPAVIPIVGLIGAPILLASSLGTLFGAWTQTSAVAGLAALPVALWELSLGLWLTFTGVRTNGMPAPAAVPLPQRVS</sequence>
<gene>
    <name evidence="2" type="ORF">SM116_15230</name>
</gene>
<dbReference type="Proteomes" id="UP001323798">
    <property type="component" value="Chromosome"/>
</dbReference>